<dbReference type="EMBL" id="VUOL01000002">
    <property type="protein sequence ID" value="KAA2232669.1"/>
    <property type="molecule type" value="Genomic_DNA"/>
</dbReference>
<sequence length="255" mass="27291">MTGWRVLLTRPAEESAALAVSLSDAGIFSSSLALLETEALPFAGEHSVVFQDLDRYCAVIVVSKPAARLALQLLDRYAPAVPSLPWFSVGAATAQVLAEHDLDVSYPELGDDSEALLALPRLREAVAVDAARVLILRGQGGRELLAERLRGQGASVDYLELYRRFLPAYDTGVLMQRIEVERLNGVVVSSGQGFLHLQALAGTDWPRVAQLPLFVPSPRVAEMARAAGAEKVVDCRGASAAALLVALRSQPVPTL</sequence>
<dbReference type="GO" id="GO:0006780">
    <property type="term" value="P:uroporphyrinogen III biosynthetic process"/>
    <property type="evidence" value="ECO:0007669"/>
    <property type="project" value="UniProtKB-UniRule"/>
</dbReference>
<evidence type="ECO:0000256" key="4">
    <source>
        <dbReference type="ARBA" id="ARBA00023239"/>
    </source>
</evidence>
<evidence type="ECO:0000313" key="14">
    <source>
        <dbReference type="Proteomes" id="UP000325296"/>
    </source>
</evidence>
<keyword evidence="5 9" id="KW-0627">Porphyrin biosynthesis</keyword>
<evidence type="ECO:0000256" key="5">
    <source>
        <dbReference type="ARBA" id="ARBA00023244"/>
    </source>
</evidence>
<dbReference type="CDD" id="cd06578">
    <property type="entry name" value="HemD"/>
    <property type="match status" value="1"/>
</dbReference>
<dbReference type="Gene3D" id="3.40.50.10090">
    <property type="match status" value="2"/>
</dbReference>
<dbReference type="AlphaFoldDB" id="A0A5B2V3C2"/>
<dbReference type="Proteomes" id="UP000199620">
    <property type="component" value="Chromosome I"/>
</dbReference>
<dbReference type="InterPro" id="IPR039793">
    <property type="entry name" value="UROS/Hem4"/>
</dbReference>
<protein>
    <recommendedName>
        <fullName evidence="7 9">Uroporphyrinogen-III synthase</fullName>
        <ecNumber evidence="3 9">4.2.1.75</ecNumber>
    </recommendedName>
</protein>
<evidence type="ECO:0000256" key="1">
    <source>
        <dbReference type="ARBA" id="ARBA00004772"/>
    </source>
</evidence>
<evidence type="ECO:0000313" key="13">
    <source>
        <dbReference type="Proteomes" id="UP000199620"/>
    </source>
</evidence>
<evidence type="ECO:0000256" key="7">
    <source>
        <dbReference type="ARBA" id="ARBA00040167"/>
    </source>
</evidence>
<dbReference type="PANTHER" id="PTHR38042:SF1">
    <property type="entry name" value="UROPORPHYRINOGEN-III SYNTHASE, CHLOROPLASTIC"/>
    <property type="match status" value="1"/>
</dbReference>
<evidence type="ECO:0000256" key="2">
    <source>
        <dbReference type="ARBA" id="ARBA00008133"/>
    </source>
</evidence>
<evidence type="ECO:0000259" key="10">
    <source>
        <dbReference type="Pfam" id="PF02602"/>
    </source>
</evidence>
<dbReference type="OrthoDB" id="9787650at2"/>
<dbReference type="SUPFAM" id="SSF69618">
    <property type="entry name" value="HemD-like"/>
    <property type="match status" value="1"/>
</dbReference>
<evidence type="ECO:0000256" key="9">
    <source>
        <dbReference type="RuleBase" id="RU366031"/>
    </source>
</evidence>
<comment type="pathway">
    <text evidence="1 9">Porphyrin-containing compound metabolism; protoporphyrin-IX biosynthesis; coproporphyrinogen-III from 5-aminolevulinate: step 3/4.</text>
</comment>
<gene>
    <name evidence="11" type="ORF">F1720_03715</name>
    <name evidence="12" type="ORF">SAMN04490181_4356</name>
</gene>
<reference evidence="11 14" key="2">
    <citation type="submission" date="2019-09" db="EMBL/GenBank/DDBJ databases">
        <title>Draft genome sequence of Pseudomonas brenneri CCUG 51514(T).</title>
        <authorList>
            <person name="Tunovic T."/>
            <person name="Pineiro-Iglesias B."/>
            <person name="Unosson C."/>
            <person name="Inganas E."/>
            <person name="Ohlen M."/>
            <person name="Cardew S."/>
            <person name="Jensie-Markopoulos S."/>
            <person name="Salva-Serra F."/>
            <person name="Jaen-Luchoro D."/>
            <person name="Svensson-Stadler L."/>
            <person name="Chun J."/>
            <person name="Moore E."/>
        </authorList>
    </citation>
    <scope>NUCLEOTIDE SEQUENCE [LARGE SCALE GENOMIC DNA]</scope>
    <source>
        <strain evidence="11 14">CCUG 51514</strain>
    </source>
</reference>
<feature type="domain" description="Tetrapyrrole biosynthesis uroporphyrinogen III synthase" evidence="10">
    <location>
        <begin position="18"/>
        <end position="237"/>
    </location>
</feature>
<comment type="catalytic activity">
    <reaction evidence="8 9">
        <text>hydroxymethylbilane = uroporphyrinogen III + H2O</text>
        <dbReference type="Rhea" id="RHEA:18965"/>
        <dbReference type="ChEBI" id="CHEBI:15377"/>
        <dbReference type="ChEBI" id="CHEBI:57308"/>
        <dbReference type="ChEBI" id="CHEBI:57845"/>
        <dbReference type="EC" id="4.2.1.75"/>
    </reaction>
</comment>
<dbReference type="UniPathway" id="UPA00251">
    <property type="reaction ID" value="UER00320"/>
</dbReference>
<dbReference type="Pfam" id="PF02602">
    <property type="entry name" value="HEM4"/>
    <property type="match status" value="1"/>
</dbReference>
<comment type="function">
    <text evidence="6 9">Catalyzes cyclization of the linear tetrapyrrole, hydroxymethylbilane, to the macrocyclic uroporphyrinogen III.</text>
</comment>
<dbReference type="NCBIfam" id="NF004395">
    <property type="entry name" value="PRK05752.1"/>
    <property type="match status" value="1"/>
</dbReference>
<dbReference type="EC" id="4.2.1.75" evidence="3 9"/>
<dbReference type="GO" id="GO:0006782">
    <property type="term" value="P:protoporphyrinogen IX biosynthetic process"/>
    <property type="evidence" value="ECO:0007669"/>
    <property type="project" value="UniProtKB-UniRule"/>
</dbReference>
<dbReference type="EMBL" id="LT629800">
    <property type="protein sequence ID" value="SDV08032.1"/>
    <property type="molecule type" value="Genomic_DNA"/>
</dbReference>
<dbReference type="InterPro" id="IPR003754">
    <property type="entry name" value="4pyrrol_synth_uPrphyn_synth"/>
</dbReference>
<dbReference type="PANTHER" id="PTHR38042">
    <property type="entry name" value="UROPORPHYRINOGEN-III SYNTHASE, CHLOROPLASTIC"/>
    <property type="match status" value="1"/>
</dbReference>
<proteinExistence type="inferred from homology"/>
<keyword evidence="13" id="KW-1185">Reference proteome</keyword>
<evidence type="ECO:0000256" key="8">
    <source>
        <dbReference type="ARBA" id="ARBA00048617"/>
    </source>
</evidence>
<organism evidence="11 14">
    <name type="scientific">Pseudomonas brenneri</name>
    <dbReference type="NCBI Taxonomy" id="129817"/>
    <lineage>
        <taxon>Bacteria</taxon>
        <taxon>Pseudomonadati</taxon>
        <taxon>Pseudomonadota</taxon>
        <taxon>Gammaproteobacteria</taxon>
        <taxon>Pseudomonadales</taxon>
        <taxon>Pseudomonadaceae</taxon>
        <taxon>Pseudomonas</taxon>
    </lineage>
</organism>
<keyword evidence="4 9" id="KW-0456">Lyase</keyword>
<accession>A0A5B2V3C2</accession>
<reference evidence="12 13" key="1">
    <citation type="submission" date="2016-10" db="EMBL/GenBank/DDBJ databases">
        <authorList>
            <person name="Varghese N."/>
            <person name="Submissions S."/>
        </authorList>
    </citation>
    <scope>NUCLEOTIDE SEQUENCE [LARGE SCALE GENOMIC DNA]</scope>
    <source>
        <strain evidence="12 13">BS2771</strain>
    </source>
</reference>
<dbReference type="InterPro" id="IPR036108">
    <property type="entry name" value="4pyrrol_syn_uPrphyn_synt_sf"/>
</dbReference>
<dbReference type="GO" id="GO:0004852">
    <property type="term" value="F:uroporphyrinogen-III synthase activity"/>
    <property type="evidence" value="ECO:0007669"/>
    <property type="project" value="UniProtKB-UniRule"/>
</dbReference>
<name>A0A5B2V3C2_9PSED</name>
<evidence type="ECO:0000256" key="6">
    <source>
        <dbReference type="ARBA" id="ARBA00037589"/>
    </source>
</evidence>
<dbReference type="Proteomes" id="UP000325296">
    <property type="component" value="Unassembled WGS sequence"/>
</dbReference>
<evidence type="ECO:0000256" key="3">
    <source>
        <dbReference type="ARBA" id="ARBA00013109"/>
    </source>
</evidence>
<comment type="similarity">
    <text evidence="2 9">Belongs to the uroporphyrinogen-III synthase family.</text>
</comment>
<dbReference type="RefSeq" id="WP_090292402.1">
    <property type="nucleotide sequence ID" value="NZ_BMNU01000003.1"/>
</dbReference>
<evidence type="ECO:0000313" key="12">
    <source>
        <dbReference type="EMBL" id="SDV08032.1"/>
    </source>
</evidence>
<evidence type="ECO:0000313" key="11">
    <source>
        <dbReference type="EMBL" id="KAA2232669.1"/>
    </source>
</evidence>